<sequence length="58" mass="6354">LLAPVAWRTVSVLCCWFCSVGCVARRSDLRCAQQFGYCSCFLLSAARCAGLVARVDFC</sequence>
<keyword evidence="3" id="KW-1185">Reference proteome</keyword>
<dbReference type="EMBL" id="LXQA010445202">
    <property type="protein sequence ID" value="MCI52297.1"/>
    <property type="molecule type" value="Genomic_DNA"/>
</dbReference>
<accession>A0A392SV36</accession>
<name>A0A392SV36_9FABA</name>
<keyword evidence="1" id="KW-0812">Transmembrane</keyword>
<keyword evidence="1" id="KW-0472">Membrane</keyword>
<evidence type="ECO:0000256" key="1">
    <source>
        <dbReference type="SAM" id="Phobius"/>
    </source>
</evidence>
<evidence type="ECO:0000313" key="2">
    <source>
        <dbReference type="EMBL" id="MCI52297.1"/>
    </source>
</evidence>
<feature type="non-terminal residue" evidence="2">
    <location>
        <position position="1"/>
    </location>
</feature>
<feature type="transmembrane region" description="Helical" evidence="1">
    <location>
        <begin position="6"/>
        <end position="24"/>
    </location>
</feature>
<organism evidence="2 3">
    <name type="scientific">Trifolium medium</name>
    <dbReference type="NCBI Taxonomy" id="97028"/>
    <lineage>
        <taxon>Eukaryota</taxon>
        <taxon>Viridiplantae</taxon>
        <taxon>Streptophyta</taxon>
        <taxon>Embryophyta</taxon>
        <taxon>Tracheophyta</taxon>
        <taxon>Spermatophyta</taxon>
        <taxon>Magnoliopsida</taxon>
        <taxon>eudicotyledons</taxon>
        <taxon>Gunneridae</taxon>
        <taxon>Pentapetalae</taxon>
        <taxon>rosids</taxon>
        <taxon>fabids</taxon>
        <taxon>Fabales</taxon>
        <taxon>Fabaceae</taxon>
        <taxon>Papilionoideae</taxon>
        <taxon>50 kb inversion clade</taxon>
        <taxon>NPAAA clade</taxon>
        <taxon>Hologalegina</taxon>
        <taxon>IRL clade</taxon>
        <taxon>Trifolieae</taxon>
        <taxon>Trifolium</taxon>
    </lineage>
</organism>
<proteinExistence type="predicted"/>
<dbReference type="AlphaFoldDB" id="A0A392SV36"/>
<reference evidence="2 3" key="1">
    <citation type="journal article" date="2018" name="Front. Plant Sci.">
        <title>Red Clover (Trifolium pratense) and Zigzag Clover (T. medium) - A Picture of Genomic Similarities and Differences.</title>
        <authorList>
            <person name="Dluhosova J."/>
            <person name="Istvanek J."/>
            <person name="Nedelnik J."/>
            <person name="Repkova J."/>
        </authorList>
    </citation>
    <scope>NUCLEOTIDE SEQUENCE [LARGE SCALE GENOMIC DNA]</scope>
    <source>
        <strain evidence="3">cv. 10/8</strain>
        <tissue evidence="2">Leaf</tissue>
    </source>
</reference>
<keyword evidence="1" id="KW-1133">Transmembrane helix</keyword>
<evidence type="ECO:0000313" key="3">
    <source>
        <dbReference type="Proteomes" id="UP000265520"/>
    </source>
</evidence>
<comment type="caution">
    <text evidence="2">The sequence shown here is derived from an EMBL/GenBank/DDBJ whole genome shotgun (WGS) entry which is preliminary data.</text>
</comment>
<dbReference type="Proteomes" id="UP000265520">
    <property type="component" value="Unassembled WGS sequence"/>
</dbReference>
<protein>
    <submittedName>
        <fullName evidence="2">Uncharacterized protein</fullName>
    </submittedName>
</protein>